<evidence type="ECO:0000313" key="4">
    <source>
        <dbReference type="Proteomes" id="UP000565441"/>
    </source>
</evidence>
<reference evidence="3 4" key="1">
    <citation type="journal article" date="2020" name="ISME J.">
        <title>Uncovering the hidden diversity of litter-decomposition mechanisms in mushroom-forming fungi.</title>
        <authorList>
            <person name="Floudas D."/>
            <person name="Bentzer J."/>
            <person name="Ahren D."/>
            <person name="Johansson T."/>
            <person name="Persson P."/>
            <person name="Tunlid A."/>
        </authorList>
    </citation>
    <scope>NUCLEOTIDE SEQUENCE [LARGE SCALE GENOMIC DNA]</scope>
    <source>
        <strain evidence="3 4">CBS 661.87</strain>
    </source>
</reference>
<sequence length="294" mass="32375">MDGWMEHQLGPPLSLADGALNFSLGEYVLVRIPGRIQVNGQVDDEVTAGTALPLTSNGTSTQHFAFIRQVTIHTPGSYLLEVYPVLFFTSSAGHSELDDATRATLLPLPPLSLHHPTPEAFGPPLDLGTWSTSRDSWLSIVPRRFSMPTSRPFKRMNPPLVMPFSVLNRIELYRETLRSGDRGGQATSGATLVTSPPTIIGDGEGDKAAGAGLEQFSFEAAHDDILVLEGVDEDAEGADATMRDELIMLAHGDPMWTEELRKYLQKEEEERKRMQEERAARLALWRDGVDVQPT</sequence>
<keyword evidence="1" id="KW-0175">Coiled coil</keyword>
<feature type="coiled-coil region" evidence="1">
    <location>
        <begin position="257"/>
        <end position="284"/>
    </location>
</feature>
<feature type="region of interest" description="Disordered" evidence="2">
    <location>
        <begin position="178"/>
        <end position="199"/>
    </location>
</feature>
<name>A0A8H5GYM3_9AGAR</name>
<protein>
    <submittedName>
        <fullName evidence="3">Uncharacterized protein</fullName>
    </submittedName>
</protein>
<dbReference type="AlphaFoldDB" id="A0A8H5GYM3"/>
<evidence type="ECO:0000256" key="2">
    <source>
        <dbReference type="SAM" id="MobiDB-lite"/>
    </source>
</evidence>
<evidence type="ECO:0000313" key="3">
    <source>
        <dbReference type="EMBL" id="KAF5373498.1"/>
    </source>
</evidence>
<comment type="caution">
    <text evidence="3">The sequence shown here is derived from an EMBL/GenBank/DDBJ whole genome shotgun (WGS) entry which is preliminary data.</text>
</comment>
<feature type="compositionally biased region" description="Polar residues" evidence="2">
    <location>
        <begin position="185"/>
        <end position="197"/>
    </location>
</feature>
<organism evidence="3 4">
    <name type="scientific">Tricholomella constricta</name>
    <dbReference type="NCBI Taxonomy" id="117010"/>
    <lineage>
        <taxon>Eukaryota</taxon>
        <taxon>Fungi</taxon>
        <taxon>Dikarya</taxon>
        <taxon>Basidiomycota</taxon>
        <taxon>Agaricomycotina</taxon>
        <taxon>Agaricomycetes</taxon>
        <taxon>Agaricomycetidae</taxon>
        <taxon>Agaricales</taxon>
        <taxon>Tricholomatineae</taxon>
        <taxon>Lyophyllaceae</taxon>
        <taxon>Tricholomella</taxon>
    </lineage>
</organism>
<accession>A0A8H5GYM3</accession>
<dbReference type="OrthoDB" id="3048706at2759"/>
<dbReference type="EMBL" id="JAACJP010000039">
    <property type="protein sequence ID" value="KAF5373498.1"/>
    <property type="molecule type" value="Genomic_DNA"/>
</dbReference>
<dbReference type="Proteomes" id="UP000565441">
    <property type="component" value="Unassembled WGS sequence"/>
</dbReference>
<gene>
    <name evidence="3" type="ORF">D9615_009488</name>
</gene>
<keyword evidence="4" id="KW-1185">Reference proteome</keyword>
<evidence type="ECO:0000256" key="1">
    <source>
        <dbReference type="SAM" id="Coils"/>
    </source>
</evidence>
<proteinExistence type="predicted"/>